<evidence type="ECO:0000256" key="1">
    <source>
        <dbReference type="SAM" id="Phobius"/>
    </source>
</evidence>
<comment type="caution">
    <text evidence="2">The sequence shown here is derived from an EMBL/GenBank/DDBJ whole genome shotgun (WGS) entry which is preliminary data.</text>
</comment>
<dbReference type="SUPFAM" id="SSF51735">
    <property type="entry name" value="NAD(P)-binding Rossmann-fold domains"/>
    <property type="match status" value="1"/>
</dbReference>
<keyword evidence="1" id="KW-1133">Transmembrane helix</keyword>
<dbReference type="EMBL" id="JARVKM010000037">
    <property type="protein sequence ID" value="KAK9774970.1"/>
    <property type="molecule type" value="Genomic_DNA"/>
</dbReference>
<keyword evidence="1" id="KW-0472">Membrane</keyword>
<feature type="transmembrane region" description="Helical" evidence="1">
    <location>
        <begin position="123"/>
        <end position="144"/>
    </location>
</feature>
<protein>
    <submittedName>
        <fullName evidence="2">TLC domain-containing protein</fullName>
    </submittedName>
</protein>
<keyword evidence="1" id="KW-0812">Transmembrane</keyword>
<reference evidence="2 3" key="1">
    <citation type="submission" date="2024-02" db="EMBL/GenBank/DDBJ databases">
        <title>First draft genome assembly of two strains of Seiridium cardinale.</title>
        <authorList>
            <person name="Emiliani G."/>
            <person name="Scali E."/>
        </authorList>
    </citation>
    <scope>NUCLEOTIDE SEQUENCE [LARGE SCALE GENOMIC DNA]</scope>
    <source>
        <strain evidence="2 3">BM-138-000479</strain>
    </source>
</reference>
<organism evidence="2 3">
    <name type="scientific">Seiridium cardinale</name>
    <dbReference type="NCBI Taxonomy" id="138064"/>
    <lineage>
        <taxon>Eukaryota</taxon>
        <taxon>Fungi</taxon>
        <taxon>Dikarya</taxon>
        <taxon>Ascomycota</taxon>
        <taxon>Pezizomycotina</taxon>
        <taxon>Sordariomycetes</taxon>
        <taxon>Xylariomycetidae</taxon>
        <taxon>Amphisphaeriales</taxon>
        <taxon>Sporocadaceae</taxon>
        <taxon>Seiridium</taxon>
    </lineage>
</organism>
<keyword evidence="3" id="KW-1185">Reference proteome</keyword>
<dbReference type="Proteomes" id="UP001465668">
    <property type="component" value="Unassembled WGS sequence"/>
</dbReference>
<name>A0ABR2XMY8_9PEZI</name>
<sequence>MLRINTVEAHRLERTVKFSDDADQDRITWLARLGLMLFLLYQITLASMAYYKRLFVLENSALQVDYIGSLYAFSGLLIIISSLVIHIQPYEWDDPNDTGAATLDDAGSDIRSAMPDIDTSNGWVYEGFSALTIQLLVWVGWRLWTFLRFLKGSDGSWRTTHKTWLHLLTASMTPGGIALTFVLVLGGPLMIPTLRDVFTPYRSNRGTTWLNRKFGLEYYGGGRIIRFVFAMLSLAVTGVTWWQVAQELKMVQNGSTELWNVNWTLPNPPTNAVVESYFYFFLPYDYRTLDLDAELLLQAGSTVTIFEMDVQDDKSVHAMVDFVVKKLGWLDYAVNAAGISHMPSSSKWELAELIICFAAGLRSSGGRILDLITV</sequence>
<dbReference type="InterPro" id="IPR002347">
    <property type="entry name" value="SDR_fam"/>
</dbReference>
<feature type="transmembrane region" description="Helical" evidence="1">
    <location>
        <begin position="63"/>
        <end position="87"/>
    </location>
</feature>
<dbReference type="Pfam" id="PF13561">
    <property type="entry name" value="adh_short_C2"/>
    <property type="match status" value="1"/>
</dbReference>
<gene>
    <name evidence="2" type="ORF">SCAR479_08244</name>
</gene>
<dbReference type="InterPro" id="IPR036291">
    <property type="entry name" value="NAD(P)-bd_dom_sf"/>
</dbReference>
<evidence type="ECO:0000313" key="3">
    <source>
        <dbReference type="Proteomes" id="UP001465668"/>
    </source>
</evidence>
<evidence type="ECO:0000313" key="2">
    <source>
        <dbReference type="EMBL" id="KAK9774970.1"/>
    </source>
</evidence>
<accession>A0ABR2XMY8</accession>
<feature type="transmembrane region" description="Helical" evidence="1">
    <location>
        <begin position="224"/>
        <end position="242"/>
    </location>
</feature>
<feature type="transmembrane region" description="Helical" evidence="1">
    <location>
        <begin position="29"/>
        <end position="51"/>
    </location>
</feature>
<feature type="transmembrane region" description="Helical" evidence="1">
    <location>
        <begin position="165"/>
        <end position="191"/>
    </location>
</feature>
<proteinExistence type="predicted"/>
<dbReference type="Gene3D" id="3.40.50.720">
    <property type="entry name" value="NAD(P)-binding Rossmann-like Domain"/>
    <property type="match status" value="1"/>
</dbReference>